<dbReference type="Proteomes" id="UP000483820">
    <property type="component" value="Chromosome V"/>
</dbReference>
<dbReference type="EMBL" id="WUAV01000005">
    <property type="protein sequence ID" value="KAF1752525.1"/>
    <property type="molecule type" value="Genomic_DNA"/>
</dbReference>
<feature type="domain" description="MOSC" evidence="2">
    <location>
        <begin position="1"/>
        <end position="88"/>
    </location>
</feature>
<evidence type="ECO:0000256" key="1">
    <source>
        <dbReference type="SAM" id="MobiDB-lite"/>
    </source>
</evidence>
<dbReference type="GeneID" id="78776743"/>
<feature type="region of interest" description="Disordered" evidence="1">
    <location>
        <begin position="1"/>
        <end position="30"/>
    </location>
</feature>
<name>A0A6A5GD18_CAERE</name>
<dbReference type="GO" id="GO:0030170">
    <property type="term" value="F:pyridoxal phosphate binding"/>
    <property type="evidence" value="ECO:0007669"/>
    <property type="project" value="InterPro"/>
</dbReference>
<comment type="caution">
    <text evidence="3">The sequence shown here is derived from an EMBL/GenBank/DDBJ whole genome shotgun (WGS) entry which is preliminary data.</text>
</comment>
<dbReference type="PROSITE" id="PS51340">
    <property type="entry name" value="MOSC"/>
    <property type="match status" value="1"/>
</dbReference>
<evidence type="ECO:0000313" key="4">
    <source>
        <dbReference type="Proteomes" id="UP000483820"/>
    </source>
</evidence>
<dbReference type="Pfam" id="PF03473">
    <property type="entry name" value="MOSC"/>
    <property type="match status" value="1"/>
</dbReference>
<evidence type="ECO:0000259" key="2">
    <source>
        <dbReference type="PROSITE" id="PS51340"/>
    </source>
</evidence>
<protein>
    <recommendedName>
        <fullName evidence="2">MOSC domain-containing protein</fullName>
    </recommendedName>
</protein>
<proteinExistence type="predicted"/>
<dbReference type="GO" id="GO:0030151">
    <property type="term" value="F:molybdenum ion binding"/>
    <property type="evidence" value="ECO:0007669"/>
    <property type="project" value="InterPro"/>
</dbReference>
<dbReference type="InterPro" id="IPR005302">
    <property type="entry name" value="MoCF_Sase_C"/>
</dbReference>
<dbReference type="KEGG" id="crq:GCK72_019080"/>
<accession>A0A6A5GD18</accession>
<reference evidence="3 4" key="1">
    <citation type="submission" date="2019-12" db="EMBL/GenBank/DDBJ databases">
        <title>Chromosome-level assembly of the Caenorhabditis remanei genome.</title>
        <authorList>
            <person name="Teterina A.A."/>
            <person name="Willis J.H."/>
            <person name="Phillips P.C."/>
        </authorList>
    </citation>
    <scope>NUCLEOTIDE SEQUENCE [LARGE SCALE GENOMIC DNA]</scope>
    <source>
        <strain evidence="3 4">PX506</strain>
        <tissue evidence="3">Whole organism</tissue>
    </source>
</reference>
<dbReference type="CTD" id="78776743"/>
<dbReference type="AlphaFoldDB" id="A0A6A5GD18"/>
<gene>
    <name evidence="3" type="ORF">GCK72_019080</name>
</gene>
<dbReference type="RefSeq" id="XP_053581784.1">
    <property type="nucleotide sequence ID" value="XM_053732871.1"/>
</dbReference>
<organism evidence="3 4">
    <name type="scientific">Caenorhabditis remanei</name>
    <name type="common">Caenorhabditis vulgaris</name>
    <dbReference type="NCBI Taxonomy" id="31234"/>
    <lineage>
        <taxon>Eukaryota</taxon>
        <taxon>Metazoa</taxon>
        <taxon>Ecdysozoa</taxon>
        <taxon>Nematoda</taxon>
        <taxon>Chromadorea</taxon>
        <taxon>Rhabditida</taxon>
        <taxon>Rhabditina</taxon>
        <taxon>Rhabditomorpha</taxon>
        <taxon>Rhabditoidea</taxon>
        <taxon>Rhabditidae</taxon>
        <taxon>Peloderinae</taxon>
        <taxon>Caenorhabditis</taxon>
    </lineage>
</organism>
<feature type="compositionally biased region" description="Basic and acidic residues" evidence="1">
    <location>
        <begin position="1"/>
        <end position="10"/>
    </location>
</feature>
<sequence length="88" mass="9960">MLKDSIRSDHAFQNQNDGNNPLPKRKDDISMRNFRPTIEVDGCPAWDEDIWVELRIGEAHLEVSASCARFVLTTVDPVKGEMTKKTSS</sequence>
<evidence type="ECO:0000313" key="3">
    <source>
        <dbReference type="EMBL" id="KAF1752525.1"/>
    </source>
</evidence>
<dbReference type="GO" id="GO:0003824">
    <property type="term" value="F:catalytic activity"/>
    <property type="evidence" value="ECO:0007669"/>
    <property type="project" value="InterPro"/>
</dbReference>